<evidence type="ECO:0000313" key="1">
    <source>
        <dbReference type="EMBL" id="KAI4353406.1"/>
    </source>
</evidence>
<comment type="caution">
    <text evidence="1">The sequence shown here is derived from an EMBL/GenBank/DDBJ whole genome shotgun (WGS) entry which is preliminary data.</text>
</comment>
<accession>A0ACB9PXZ5</accession>
<proteinExistence type="predicted"/>
<dbReference type="EMBL" id="CM039427">
    <property type="protein sequence ID" value="KAI4353406.1"/>
    <property type="molecule type" value="Genomic_DNA"/>
</dbReference>
<reference evidence="1 2" key="1">
    <citation type="journal article" date="2022" name="DNA Res.">
        <title>Chromosomal-level genome assembly of the orchid tree Bauhinia variegata (Leguminosae; Cercidoideae) supports the allotetraploid origin hypothesis of Bauhinia.</title>
        <authorList>
            <person name="Zhong Y."/>
            <person name="Chen Y."/>
            <person name="Zheng D."/>
            <person name="Pang J."/>
            <person name="Liu Y."/>
            <person name="Luo S."/>
            <person name="Meng S."/>
            <person name="Qian L."/>
            <person name="Wei D."/>
            <person name="Dai S."/>
            <person name="Zhou R."/>
        </authorList>
    </citation>
    <scope>NUCLEOTIDE SEQUENCE [LARGE SCALE GENOMIC DNA]</scope>
    <source>
        <strain evidence="1">BV-YZ2020</strain>
    </source>
</reference>
<dbReference type="Proteomes" id="UP000828941">
    <property type="component" value="Chromosome 2"/>
</dbReference>
<protein>
    <submittedName>
        <fullName evidence="1">Uncharacterized protein</fullName>
    </submittedName>
</protein>
<organism evidence="1 2">
    <name type="scientific">Bauhinia variegata</name>
    <name type="common">Purple orchid tree</name>
    <name type="synonym">Phanera variegata</name>
    <dbReference type="NCBI Taxonomy" id="167791"/>
    <lineage>
        <taxon>Eukaryota</taxon>
        <taxon>Viridiplantae</taxon>
        <taxon>Streptophyta</taxon>
        <taxon>Embryophyta</taxon>
        <taxon>Tracheophyta</taxon>
        <taxon>Spermatophyta</taxon>
        <taxon>Magnoliopsida</taxon>
        <taxon>eudicotyledons</taxon>
        <taxon>Gunneridae</taxon>
        <taxon>Pentapetalae</taxon>
        <taxon>rosids</taxon>
        <taxon>fabids</taxon>
        <taxon>Fabales</taxon>
        <taxon>Fabaceae</taxon>
        <taxon>Cercidoideae</taxon>
        <taxon>Cercideae</taxon>
        <taxon>Bauhiniinae</taxon>
        <taxon>Bauhinia</taxon>
    </lineage>
</organism>
<evidence type="ECO:0000313" key="2">
    <source>
        <dbReference type="Proteomes" id="UP000828941"/>
    </source>
</evidence>
<gene>
    <name evidence="1" type="ORF">L6164_002359</name>
</gene>
<keyword evidence="2" id="KW-1185">Reference proteome</keyword>
<sequence length="613" mass="69019">MVQKRNLGVEDDHDGSGSSLGGPMITINVSHALPYEVFIAAQSTFGDVKKLLMKKTGLNPEQQRLFFNGREKEDEEHLHAEGVSDKTRLLLLEGQARKEKKLEESRECDEMLNASKAVAGVRSEVDKLSEMVVTLEVAVDGGTKVSEEEFQGLTNLLMGQLMKLDTIEAQGEAKLQRKAEVLRVQNCVDTLESLKVRNNGNAVKEEKLPLQKTSLEPEEQGRFSRGKERENEEHLLMEDVNKKMKLEESRARIEMMKASEAVAAVRSEVDELSERVAALEVAADCGTEVSEKEFQMLNELLMKQLLKLDTIEACGEAKLRRKAEVLRLQKFLDTVDSLKARNSDSFSNGVKAEMEYSTGYEELHEEDPIAEKTSIDSYVSARSSSQQGEAHTEELLPNGSFPETEAASSPSVAAGAEFEFNPNQRLSSVLLNEFNYLPWSRAITLALGGRSKLSFIDDKVASPNISSPDYPSWLYKDQLVRSWILNSMDRHLAEIFRYSDSAAQLWVAVRDMYGQQNNYARIFELQRDIVKLQQSGKPFVQLLGSLKKMWNELEVYRPHTVDASILRKRVEEDKIFQLLASLGSDYEDFRSHILKSPELPSLSSEEESHECGP</sequence>
<name>A0ACB9PXZ5_BAUVA</name>